<reference evidence="5" key="1">
    <citation type="journal article" date="2020" name="Stud. Mycol.">
        <title>101 Dothideomycetes genomes: a test case for predicting lifestyles and emergence of pathogens.</title>
        <authorList>
            <person name="Haridas S."/>
            <person name="Albert R."/>
            <person name="Binder M."/>
            <person name="Bloem J."/>
            <person name="Labutti K."/>
            <person name="Salamov A."/>
            <person name="Andreopoulos B."/>
            <person name="Baker S."/>
            <person name="Barry K."/>
            <person name="Bills G."/>
            <person name="Bluhm B."/>
            <person name="Cannon C."/>
            <person name="Castanera R."/>
            <person name="Culley D."/>
            <person name="Daum C."/>
            <person name="Ezra D."/>
            <person name="Gonzalez J."/>
            <person name="Henrissat B."/>
            <person name="Kuo A."/>
            <person name="Liang C."/>
            <person name="Lipzen A."/>
            <person name="Lutzoni F."/>
            <person name="Magnuson J."/>
            <person name="Mondo S."/>
            <person name="Nolan M."/>
            <person name="Ohm R."/>
            <person name="Pangilinan J."/>
            <person name="Park H.-J."/>
            <person name="Ramirez L."/>
            <person name="Alfaro M."/>
            <person name="Sun H."/>
            <person name="Tritt A."/>
            <person name="Yoshinaga Y."/>
            <person name="Zwiers L.-H."/>
            <person name="Turgeon B."/>
            <person name="Goodwin S."/>
            <person name="Spatafora J."/>
            <person name="Crous P."/>
            <person name="Grigoriev I."/>
        </authorList>
    </citation>
    <scope>NUCLEOTIDE SEQUENCE</scope>
    <source>
        <strain evidence="5">CBS 109.77</strain>
    </source>
</reference>
<evidence type="ECO:0000256" key="1">
    <source>
        <dbReference type="ARBA" id="ARBA00005466"/>
    </source>
</evidence>
<feature type="chain" id="PRO_5025685032" evidence="3">
    <location>
        <begin position="22"/>
        <end position="646"/>
    </location>
</feature>
<dbReference type="PANTHER" id="PTHR13878">
    <property type="entry name" value="GULONOLACTONE OXIDASE"/>
    <property type="match status" value="1"/>
</dbReference>
<gene>
    <name evidence="5" type="ORF">K505DRAFT_300296</name>
</gene>
<evidence type="ECO:0000259" key="4">
    <source>
        <dbReference type="PROSITE" id="PS51387"/>
    </source>
</evidence>
<keyword evidence="3" id="KW-0732">Signal</keyword>
<dbReference type="InterPro" id="IPR006094">
    <property type="entry name" value="Oxid_FAD_bind_N"/>
</dbReference>
<sequence length="646" mass="69814">MTPFLSSVVLAAALLSAPSQSRTLFKYERVQLTREYVASLPAEEAELFAFGDDVFTEAAVNTTAPRCRYGPEDGKWPSDKAWTKLATKLSSSTALIKTVPQSSVCYGATKNDAKCQDLTTNWTNSYTHIDDPTEILSPIYQGLTCIPPTIYDTVNCTIGGYPAYVIKATNVLDLQLGINFARNDGVRLVIKNTGHDFSGKSTGYGSLSLWTHGLKDILFIDSYADEPSYKGPAIKAGAGVQAFELYKAANDHGVVVVAGEGQTVGVMGGYIQGGGHSPLSSMYGMAADNVLSFELITPIGEFITANSVTNSDLFWALRGGGGGSFGVVTSVTVKAYKDLPITTASWTLDSTKIGKDKVYAAAKAFIDNSPKYADDGATYSYWNLIPSVDGKGVTFIMQPFFAPNKTAAQTTALLATFQSKLTSLNIPFSPKVTEYKGFYAAWQAEFPLEPQSDVQTAFGSRLFPRSNFASETGRNVTFQVFKDTVEAGQVIIGFTMAPTLARGGNADNAVNPAWRSAVIHAITGRRWNLPSTKSAILSARSSFTNGTMQKWRDITPGSGSYLNEADRLEPNWQQSFWGDKYTKLLQVKSDWDPKTLFWAVNSVGSEGWVVESVDGLPNENGRLCKVNGTSVAAKAELAKAKTLRAF</sequence>
<dbReference type="SUPFAM" id="SSF56176">
    <property type="entry name" value="FAD-binding/transporter-associated domain-like"/>
    <property type="match status" value="1"/>
</dbReference>
<dbReference type="Proteomes" id="UP000799757">
    <property type="component" value="Unassembled WGS sequence"/>
</dbReference>
<keyword evidence="2" id="KW-0560">Oxidoreductase</keyword>
<feature type="domain" description="FAD-binding PCMH-type" evidence="4">
    <location>
        <begin position="158"/>
        <end position="338"/>
    </location>
</feature>
<dbReference type="InterPro" id="IPR016169">
    <property type="entry name" value="FAD-bd_PCMH_sub2"/>
</dbReference>
<name>A0A6A6XJI2_9PLEO</name>
<dbReference type="InterPro" id="IPR036318">
    <property type="entry name" value="FAD-bd_PCMH-like_sf"/>
</dbReference>
<dbReference type="PANTHER" id="PTHR13878:SF91">
    <property type="entry name" value="FAD BINDING DOMAIN PROTEIN (AFU_ORTHOLOGUE AFUA_6G12070)-RELATED"/>
    <property type="match status" value="1"/>
</dbReference>
<dbReference type="Gene3D" id="3.30.465.10">
    <property type="match status" value="2"/>
</dbReference>
<dbReference type="InterPro" id="IPR012951">
    <property type="entry name" value="BBE"/>
</dbReference>
<proteinExistence type="inferred from homology"/>
<dbReference type="AlphaFoldDB" id="A0A6A6XJI2"/>
<evidence type="ECO:0000256" key="2">
    <source>
        <dbReference type="ARBA" id="ARBA00023002"/>
    </source>
</evidence>
<accession>A0A6A6XJI2</accession>
<dbReference type="OrthoDB" id="9983560at2759"/>
<evidence type="ECO:0000256" key="3">
    <source>
        <dbReference type="SAM" id="SignalP"/>
    </source>
</evidence>
<organism evidence="5 6">
    <name type="scientific">Melanomma pulvis-pyrius CBS 109.77</name>
    <dbReference type="NCBI Taxonomy" id="1314802"/>
    <lineage>
        <taxon>Eukaryota</taxon>
        <taxon>Fungi</taxon>
        <taxon>Dikarya</taxon>
        <taxon>Ascomycota</taxon>
        <taxon>Pezizomycotina</taxon>
        <taxon>Dothideomycetes</taxon>
        <taxon>Pleosporomycetidae</taxon>
        <taxon>Pleosporales</taxon>
        <taxon>Melanommataceae</taxon>
        <taxon>Melanomma</taxon>
    </lineage>
</organism>
<dbReference type="GO" id="GO:0016491">
    <property type="term" value="F:oxidoreductase activity"/>
    <property type="evidence" value="ECO:0007669"/>
    <property type="project" value="UniProtKB-KW"/>
</dbReference>
<dbReference type="InterPro" id="IPR016166">
    <property type="entry name" value="FAD-bd_PCMH"/>
</dbReference>
<protein>
    <submittedName>
        <fullName evidence="5">FAD-binding domain-containing protein</fullName>
    </submittedName>
</protein>
<dbReference type="EMBL" id="MU001832">
    <property type="protein sequence ID" value="KAF2796374.1"/>
    <property type="molecule type" value="Genomic_DNA"/>
</dbReference>
<dbReference type="Pfam" id="PF08031">
    <property type="entry name" value="BBE"/>
    <property type="match status" value="1"/>
</dbReference>
<dbReference type="Pfam" id="PF01565">
    <property type="entry name" value="FAD_binding_4"/>
    <property type="match status" value="1"/>
</dbReference>
<dbReference type="InterPro" id="IPR050432">
    <property type="entry name" value="FAD-linked_Oxidoreductases_BP"/>
</dbReference>
<comment type="similarity">
    <text evidence="1">Belongs to the oxygen-dependent FAD-linked oxidoreductase family.</text>
</comment>
<evidence type="ECO:0000313" key="6">
    <source>
        <dbReference type="Proteomes" id="UP000799757"/>
    </source>
</evidence>
<dbReference type="GO" id="GO:0071949">
    <property type="term" value="F:FAD binding"/>
    <property type="evidence" value="ECO:0007669"/>
    <property type="project" value="InterPro"/>
</dbReference>
<dbReference type="PROSITE" id="PS51387">
    <property type="entry name" value="FAD_PCMH"/>
    <property type="match status" value="1"/>
</dbReference>
<evidence type="ECO:0000313" key="5">
    <source>
        <dbReference type="EMBL" id="KAF2796374.1"/>
    </source>
</evidence>
<keyword evidence="6" id="KW-1185">Reference proteome</keyword>
<feature type="signal peptide" evidence="3">
    <location>
        <begin position="1"/>
        <end position="21"/>
    </location>
</feature>